<evidence type="ECO:0000313" key="5">
    <source>
        <dbReference type="Proteomes" id="UP000321580"/>
    </source>
</evidence>
<proteinExistence type="inferred from homology"/>
<dbReference type="OrthoDB" id="1490998at2"/>
<accession>A0A5C6RN58</accession>
<evidence type="ECO:0000259" key="3">
    <source>
        <dbReference type="Pfam" id="PF13458"/>
    </source>
</evidence>
<evidence type="ECO:0000313" key="4">
    <source>
        <dbReference type="EMBL" id="TXB63414.1"/>
    </source>
</evidence>
<keyword evidence="2" id="KW-0732">Signal</keyword>
<comment type="similarity">
    <text evidence="1">Belongs to the leucine-binding protein family.</text>
</comment>
<dbReference type="CDD" id="cd06268">
    <property type="entry name" value="PBP1_ABC_transporter_LIVBP-like"/>
    <property type="match status" value="1"/>
</dbReference>
<dbReference type="InterPro" id="IPR028081">
    <property type="entry name" value="Leu-bd"/>
</dbReference>
<dbReference type="PROSITE" id="PS51257">
    <property type="entry name" value="PROKAR_LIPOPROTEIN"/>
    <property type="match status" value="1"/>
</dbReference>
<dbReference type="AlphaFoldDB" id="A0A5C6RN58"/>
<dbReference type="RefSeq" id="WP_147167243.1">
    <property type="nucleotide sequence ID" value="NZ_VOOR01000016.1"/>
</dbReference>
<evidence type="ECO:0000256" key="2">
    <source>
        <dbReference type="ARBA" id="ARBA00022729"/>
    </source>
</evidence>
<dbReference type="EMBL" id="VOOR01000016">
    <property type="protein sequence ID" value="TXB63414.1"/>
    <property type="molecule type" value="Genomic_DNA"/>
</dbReference>
<dbReference type="SUPFAM" id="SSF53822">
    <property type="entry name" value="Periplasmic binding protein-like I"/>
    <property type="match status" value="1"/>
</dbReference>
<feature type="domain" description="Leucine-binding protein" evidence="3">
    <location>
        <begin position="156"/>
        <end position="441"/>
    </location>
</feature>
<dbReference type="InterPro" id="IPR051010">
    <property type="entry name" value="BCAA_transport"/>
</dbReference>
<sequence>MISALSRLPRLNGNKLLLLLLLSAFISSCSLFRKAESDSKPEEIGEELDPLPGRKIYDPETGTLIVVEETPVESMDTIRWKLIPTDSIQPILSTAPLVDENAVGNPSELIRRGDYGTAFYTAYNVGVMLPFLSDRFNPESEEIFRNSAWALNFYGGMQMAFDELEEEGVKLNVQVIDTEASPQVLSGQLSKRTELFNAHLLIGAYRSDNVELLAEFARRNNITYVSPHSASSRITATNPNYLQVSPTLASHCQAITRHARDRFGRASLVLVARDKEAEKARFAYFQEENFRLEGRRADTLMLKEMVVKDDGVEGSSGFSDIALEPYLSEGDTTVFILPSWSNETFIYAFLSQAKLMMSTTGAHIVVYGMPQWQQYERIDFDLYEDLSVHISSDTYLDAYDTDVAFFRNRFFDRYGVLPGSEAYLGYDIAAYFGRMLQQYGTKFQYMLEKEPQQALHTRFDFERVVEATTTGVENPPIQRFENKHVNILRFEDYRFQAAYE</sequence>
<gene>
    <name evidence="4" type="ORF">FRY97_09590</name>
</gene>
<comment type="caution">
    <text evidence="4">The sequence shown here is derived from an EMBL/GenBank/DDBJ whole genome shotgun (WGS) entry which is preliminary data.</text>
</comment>
<organism evidence="4 5">
    <name type="scientific">Phaeodactylibacter luteus</name>
    <dbReference type="NCBI Taxonomy" id="1564516"/>
    <lineage>
        <taxon>Bacteria</taxon>
        <taxon>Pseudomonadati</taxon>
        <taxon>Bacteroidota</taxon>
        <taxon>Saprospiria</taxon>
        <taxon>Saprospirales</taxon>
        <taxon>Haliscomenobacteraceae</taxon>
        <taxon>Phaeodactylibacter</taxon>
    </lineage>
</organism>
<evidence type="ECO:0000256" key="1">
    <source>
        <dbReference type="ARBA" id="ARBA00010062"/>
    </source>
</evidence>
<protein>
    <submittedName>
        <fullName evidence="4">Amino acid ABC transporter substrate-binding protein</fullName>
    </submittedName>
</protein>
<dbReference type="PANTHER" id="PTHR30483">
    <property type="entry name" value="LEUCINE-SPECIFIC-BINDING PROTEIN"/>
    <property type="match status" value="1"/>
</dbReference>
<name>A0A5C6RN58_9BACT</name>
<reference evidence="4 5" key="1">
    <citation type="submission" date="2019-08" db="EMBL/GenBank/DDBJ databases">
        <title>Genome of Phaeodactylibacter luteus.</title>
        <authorList>
            <person name="Bowman J.P."/>
        </authorList>
    </citation>
    <scope>NUCLEOTIDE SEQUENCE [LARGE SCALE GENOMIC DNA]</scope>
    <source>
        <strain evidence="4 5">KCTC 42180</strain>
    </source>
</reference>
<dbReference type="InterPro" id="IPR028082">
    <property type="entry name" value="Peripla_BP_I"/>
</dbReference>
<dbReference type="Proteomes" id="UP000321580">
    <property type="component" value="Unassembled WGS sequence"/>
</dbReference>
<dbReference type="PANTHER" id="PTHR30483:SF6">
    <property type="entry name" value="PERIPLASMIC BINDING PROTEIN OF ABC TRANSPORTER FOR NATURAL AMINO ACIDS"/>
    <property type="match status" value="1"/>
</dbReference>
<dbReference type="Gene3D" id="3.40.50.2300">
    <property type="match status" value="2"/>
</dbReference>
<dbReference type="Pfam" id="PF13458">
    <property type="entry name" value="Peripla_BP_6"/>
    <property type="match status" value="1"/>
</dbReference>
<keyword evidence="5" id="KW-1185">Reference proteome</keyword>